<feature type="disulfide bond" evidence="3">
    <location>
        <begin position="325"/>
        <end position="334"/>
    </location>
</feature>
<dbReference type="InterPro" id="IPR033112">
    <property type="entry name" value="PLA2_Asp_AS"/>
</dbReference>
<dbReference type="SUPFAM" id="SSF140453">
    <property type="entry name" value="EsxAB dimer-like"/>
    <property type="match status" value="1"/>
</dbReference>
<evidence type="ECO:0000259" key="5">
    <source>
        <dbReference type="PROSITE" id="PS50027"/>
    </source>
</evidence>
<dbReference type="SMART" id="SM00180">
    <property type="entry name" value="EGF_Lam"/>
    <property type="match status" value="3"/>
</dbReference>
<dbReference type="PANTHER" id="PTHR10574">
    <property type="entry name" value="NETRIN/LAMININ-RELATED"/>
    <property type="match status" value="1"/>
</dbReference>
<feature type="domain" description="Laminin EGF-like" evidence="5">
    <location>
        <begin position="304"/>
        <end position="353"/>
    </location>
</feature>
<dbReference type="PROSITE" id="PS01248">
    <property type="entry name" value="EGF_LAM_1"/>
    <property type="match status" value="1"/>
</dbReference>
<gene>
    <name evidence="6" type="ORF">JD844_013234</name>
</gene>
<feature type="domain" description="Laminin EGF-like" evidence="5">
    <location>
        <begin position="256"/>
        <end position="303"/>
    </location>
</feature>
<dbReference type="SUPFAM" id="SSF57997">
    <property type="entry name" value="Tropomyosin"/>
    <property type="match status" value="1"/>
</dbReference>
<feature type="domain" description="Laminin EGF-like" evidence="5">
    <location>
        <begin position="200"/>
        <end position="255"/>
    </location>
</feature>
<feature type="coiled-coil region" evidence="4">
    <location>
        <begin position="645"/>
        <end position="679"/>
    </location>
</feature>
<dbReference type="Gene3D" id="1.20.5.340">
    <property type="match status" value="1"/>
</dbReference>
<proteinExistence type="predicted"/>
<dbReference type="Gene3D" id="2.10.25.10">
    <property type="entry name" value="Laminin"/>
    <property type="match status" value="3"/>
</dbReference>
<feature type="disulfide bond" evidence="3">
    <location>
        <begin position="256"/>
        <end position="268"/>
    </location>
</feature>
<dbReference type="Pfam" id="PF23219">
    <property type="entry name" value="LAMB1"/>
    <property type="match status" value="1"/>
</dbReference>
<keyword evidence="1 3" id="KW-1015">Disulfide bond</keyword>
<evidence type="ECO:0000256" key="1">
    <source>
        <dbReference type="ARBA" id="ARBA00023157"/>
    </source>
</evidence>
<feature type="disulfide bond" evidence="3">
    <location>
        <begin position="304"/>
        <end position="316"/>
    </location>
</feature>
<name>A0ABQ7TKI4_PHRPL</name>
<accession>A0ABQ7TKI4</accession>
<comment type="caution">
    <text evidence="3">Lacks conserved residue(s) required for the propagation of feature annotation.</text>
</comment>
<evidence type="ECO:0000313" key="7">
    <source>
        <dbReference type="Proteomes" id="UP000826234"/>
    </source>
</evidence>
<dbReference type="CDD" id="cd22295">
    <property type="entry name" value="cc_LAMB_C"/>
    <property type="match status" value="1"/>
</dbReference>
<evidence type="ECO:0000313" key="6">
    <source>
        <dbReference type="EMBL" id="KAH0630315.1"/>
    </source>
</evidence>
<keyword evidence="4" id="KW-0175">Coiled coil</keyword>
<evidence type="ECO:0000256" key="2">
    <source>
        <dbReference type="ARBA" id="ARBA00023292"/>
    </source>
</evidence>
<dbReference type="PROSITE" id="PS00119">
    <property type="entry name" value="PA2_ASP"/>
    <property type="match status" value="1"/>
</dbReference>
<dbReference type="SUPFAM" id="SSF57196">
    <property type="entry name" value="EGF/Laminin"/>
    <property type="match status" value="2"/>
</dbReference>
<feature type="disulfide bond" evidence="3">
    <location>
        <begin position="277"/>
        <end position="286"/>
    </location>
</feature>
<feature type="disulfide bond" evidence="3">
    <location>
        <begin position="306"/>
        <end position="323"/>
    </location>
</feature>
<dbReference type="InterPro" id="IPR002049">
    <property type="entry name" value="LE_dom"/>
</dbReference>
<dbReference type="InterPro" id="IPR056558">
    <property type="entry name" value="LAMB1-4_helical"/>
</dbReference>
<dbReference type="PROSITE" id="PS50027">
    <property type="entry name" value="EGF_LAM_2"/>
    <property type="match status" value="3"/>
</dbReference>
<sequence length="954" mass="104644">MELWDASVISAHQATGASQVAGPVTAMGTLMNVTYIREPATIAVITQLAAIVRGAWMVTTEIQYWAQDNNVGHALVLDIQDLDTIMASPVIQIGKPTRLFVCVLQAIQGYVVTVARQAILELLSRKVEPAALVSATITSIPLTLRPAIHIPDNVCAVFITPVDPTVLNASPDTMAVPSSAAADVLEFQGTERSCGTMRGCTCNEEGTLPTHCSKHICHCDRTTGNCPCRANVVDKNCDRCAQNFWGFGSDLGCQPCNCDPAHSLRSDCNMFTGQCHCQPGFGGRMCSHCQEDHWGDPEQECLPCECDPAGSESPQCDRLTGHCLCRAGFMGRRCDQCQRGFQQNFPRCSPCHPCFGQWDKVLGQLWEQLRRLQDAVQALKEGGPIPEASHRRMLNLENNLGHVEQLLGDGSSPSTPLLHELSTLLADIRADMDELWQQLQTTDSHLDGTEQAATGQRSRLNKLSHELSELNRTVSYLSSQWGGMANTSFNESFRSILESFQQSELAQQQAKASVQGPQSPVGQAKQTRQATVELLRRRGDAFRKGAAAHQKSLLDIQGKINSLDLSGINEKICGASREEECEPCGGASCRDSSGQRHCGGLGCTGALPVSMKALNTAQNISHRLEITAKQLGTIASKVQEIQGLAQDARSQAQDTLEQAQRAQSRVEKSTAKLREFIQKIKDFLAEEGADPESIELVAQQVLNISLPSSPSQISILIKEIHDKIGQLDCVDIILNNTVHNLTHARELLAKAEEAKERAEGVQATISETRAALSDVKDKLSAAEQAMKSAKEAIRNVEGRIRQAERQLQTLISKESEVESRLENLAQDVATLQKKSQANQQLAQEAKGKAERATAAAGRLENDVEKVMQRYQKLQDELGKQPQDILLKLQSLRDEAQKLLLRANGSKRKLEELEERFQTNEKEMKDKANTLQILEKQVTDLLQFIRDKAAAYATC</sequence>
<evidence type="ECO:0000256" key="3">
    <source>
        <dbReference type="PROSITE-ProRule" id="PRU00460"/>
    </source>
</evidence>
<dbReference type="InterPro" id="IPR036689">
    <property type="entry name" value="ESAT-6-like_sf"/>
</dbReference>
<organism evidence="6 7">
    <name type="scientific">Phrynosoma platyrhinos</name>
    <name type="common">Desert horned lizard</name>
    <dbReference type="NCBI Taxonomy" id="52577"/>
    <lineage>
        <taxon>Eukaryota</taxon>
        <taxon>Metazoa</taxon>
        <taxon>Chordata</taxon>
        <taxon>Craniata</taxon>
        <taxon>Vertebrata</taxon>
        <taxon>Euteleostomi</taxon>
        <taxon>Lepidosauria</taxon>
        <taxon>Squamata</taxon>
        <taxon>Bifurcata</taxon>
        <taxon>Unidentata</taxon>
        <taxon>Episquamata</taxon>
        <taxon>Toxicofera</taxon>
        <taxon>Iguania</taxon>
        <taxon>Phrynosomatidae</taxon>
        <taxon>Phrynosomatinae</taxon>
        <taxon>Phrynosoma</taxon>
    </lineage>
</organism>
<dbReference type="Pfam" id="PF00053">
    <property type="entry name" value="EGF_laminin"/>
    <property type="match status" value="3"/>
</dbReference>
<dbReference type="EMBL" id="JAIPUX010000439">
    <property type="protein sequence ID" value="KAH0630315.1"/>
    <property type="molecule type" value="Genomic_DNA"/>
</dbReference>
<feature type="disulfide bond" evidence="3">
    <location>
        <begin position="258"/>
        <end position="275"/>
    </location>
</feature>
<feature type="coiled-coil region" evidence="4">
    <location>
        <begin position="734"/>
        <end position="936"/>
    </location>
</feature>
<dbReference type="InterPro" id="IPR050440">
    <property type="entry name" value="Laminin/Netrin_ECM"/>
</dbReference>
<dbReference type="CDD" id="cd00055">
    <property type="entry name" value="EGF_Lam"/>
    <property type="match status" value="3"/>
</dbReference>
<comment type="caution">
    <text evidence="6">The sequence shown here is derived from an EMBL/GenBank/DDBJ whole genome shotgun (WGS) entry which is preliminary data.</text>
</comment>
<dbReference type="PANTHER" id="PTHR10574:SF440">
    <property type="entry name" value="LAMININ EGF-LIKE DOMAIN-CONTAINING PROTEIN"/>
    <property type="match status" value="1"/>
</dbReference>
<dbReference type="PRINTS" id="PR00011">
    <property type="entry name" value="EGFLAMININ"/>
</dbReference>
<dbReference type="Proteomes" id="UP000826234">
    <property type="component" value="Unassembled WGS sequence"/>
</dbReference>
<feature type="disulfide bond" evidence="3">
    <location>
        <begin position="228"/>
        <end position="237"/>
    </location>
</feature>
<protein>
    <recommendedName>
        <fullName evidence="5">Laminin EGF-like domain-containing protein</fullName>
    </recommendedName>
</protein>
<reference evidence="6 7" key="1">
    <citation type="journal article" date="2022" name="Gigascience">
        <title>A chromosome-level genome assembly and annotation of the desert horned lizard, Phrynosoma platyrhinos, provides insight into chromosomal rearrangements among reptiles.</title>
        <authorList>
            <person name="Koochekian N."/>
            <person name="Ascanio A."/>
            <person name="Farleigh K."/>
            <person name="Card D.C."/>
            <person name="Schield D.R."/>
            <person name="Castoe T.A."/>
            <person name="Jezkova T."/>
        </authorList>
    </citation>
    <scope>NUCLEOTIDE SEQUENCE [LARGE SCALE GENOMIC DNA]</scope>
    <source>
        <strain evidence="6">NK-2021</strain>
    </source>
</reference>
<keyword evidence="2 3" id="KW-0424">Laminin EGF-like domain</keyword>
<evidence type="ECO:0000256" key="4">
    <source>
        <dbReference type="SAM" id="Coils"/>
    </source>
</evidence>
<keyword evidence="7" id="KW-1185">Reference proteome</keyword>
<feature type="disulfide bond" evidence="3">
    <location>
        <begin position="337"/>
        <end position="351"/>
    </location>
</feature>